<reference evidence="4" key="1">
    <citation type="submission" date="2006-10" db="EMBL/GenBank/DDBJ databases">
        <authorList>
            <person name="Amadeo P."/>
            <person name="Zhao Q."/>
            <person name="Wortman J."/>
            <person name="Fraser-Liggett C."/>
            <person name="Carlton J."/>
        </authorList>
    </citation>
    <scope>NUCLEOTIDE SEQUENCE</scope>
    <source>
        <strain evidence="4">G3</strain>
    </source>
</reference>
<dbReference type="AlphaFoldDB" id="A2D892"/>
<dbReference type="Gene3D" id="1.10.840.10">
    <property type="entry name" value="Ras guanine-nucleotide exchange factors catalytic domain"/>
    <property type="match status" value="1"/>
</dbReference>
<dbReference type="SUPFAM" id="SSF48366">
    <property type="entry name" value="Ras GEF"/>
    <property type="match status" value="1"/>
</dbReference>
<dbReference type="GO" id="GO:0005085">
    <property type="term" value="F:guanyl-nucleotide exchange factor activity"/>
    <property type="evidence" value="ECO:0007669"/>
    <property type="project" value="UniProtKB-KW"/>
</dbReference>
<reference evidence="4" key="2">
    <citation type="journal article" date="2007" name="Science">
        <title>Draft genome sequence of the sexually transmitted pathogen Trichomonas vaginalis.</title>
        <authorList>
            <person name="Carlton J.M."/>
            <person name="Hirt R.P."/>
            <person name="Silva J.C."/>
            <person name="Delcher A.L."/>
            <person name="Schatz M."/>
            <person name="Zhao Q."/>
            <person name="Wortman J.R."/>
            <person name="Bidwell S.L."/>
            <person name="Alsmark U.C.M."/>
            <person name="Besteiro S."/>
            <person name="Sicheritz-Ponten T."/>
            <person name="Noel C.J."/>
            <person name="Dacks J.B."/>
            <person name="Foster P.G."/>
            <person name="Simillion C."/>
            <person name="Van de Peer Y."/>
            <person name="Miranda-Saavedra D."/>
            <person name="Barton G.J."/>
            <person name="Westrop G.D."/>
            <person name="Mueller S."/>
            <person name="Dessi D."/>
            <person name="Fiori P.L."/>
            <person name="Ren Q."/>
            <person name="Paulsen I."/>
            <person name="Zhang H."/>
            <person name="Bastida-Corcuera F.D."/>
            <person name="Simoes-Barbosa A."/>
            <person name="Brown M.T."/>
            <person name="Hayes R.D."/>
            <person name="Mukherjee M."/>
            <person name="Okumura C.Y."/>
            <person name="Schneider R."/>
            <person name="Smith A.J."/>
            <person name="Vanacova S."/>
            <person name="Villalvazo M."/>
            <person name="Haas B.J."/>
            <person name="Pertea M."/>
            <person name="Feldblyum T.V."/>
            <person name="Utterback T.R."/>
            <person name="Shu C.L."/>
            <person name="Osoegawa K."/>
            <person name="de Jong P.J."/>
            <person name="Hrdy I."/>
            <person name="Horvathova L."/>
            <person name="Zubacova Z."/>
            <person name="Dolezal P."/>
            <person name="Malik S.B."/>
            <person name="Logsdon J.M. Jr."/>
            <person name="Henze K."/>
            <person name="Gupta A."/>
            <person name="Wang C.C."/>
            <person name="Dunne R.L."/>
            <person name="Upcroft J.A."/>
            <person name="Upcroft P."/>
            <person name="White O."/>
            <person name="Salzberg S.L."/>
            <person name="Tang P."/>
            <person name="Chiu C.-H."/>
            <person name="Lee Y.-S."/>
            <person name="Embley T.M."/>
            <person name="Coombs G.H."/>
            <person name="Mottram J.C."/>
            <person name="Tachezy J."/>
            <person name="Fraser-Liggett C.M."/>
            <person name="Johnson P.J."/>
        </authorList>
    </citation>
    <scope>NUCLEOTIDE SEQUENCE [LARGE SCALE GENOMIC DNA]</scope>
    <source>
        <strain evidence="4">G3</strain>
    </source>
</reference>
<dbReference type="PROSITE" id="PS50009">
    <property type="entry name" value="RASGEF_CAT"/>
    <property type="match status" value="1"/>
</dbReference>
<dbReference type="SMART" id="SM00667">
    <property type="entry name" value="LisH"/>
    <property type="match status" value="1"/>
</dbReference>
<dbReference type="GO" id="GO:0007264">
    <property type="term" value="P:small GTPase-mediated signal transduction"/>
    <property type="evidence" value="ECO:0007669"/>
    <property type="project" value="InterPro"/>
</dbReference>
<dbReference type="Gene3D" id="1.20.870.10">
    <property type="entry name" value="Son of sevenless (SoS) protein Chain: S domain 1"/>
    <property type="match status" value="1"/>
</dbReference>
<dbReference type="VEuPathDB" id="TrichDB:TVAGG3_1047030"/>
<keyword evidence="5" id="KW-1185">Reference proteome</keyword>
<protein>
    <submittedName>
        <fullName evidence="4">RasGEF domain containing protein</fullName>
    </submittedName>
</protein>
<gene>
    <name evidence="4" type="ORF">TVAG_071890</name>
</gene>
<evidence type="ECO:0000313" key="5">
    <source>
        <dbReference type="Proteomes" id="UP000001542"/>
    </source>
</evidence>
<proteinExistence type="predicted"/>
<dbReference type="KEGG" id="tva:5469089"/>
<dbReference type="Proteomes" id="UP000001542">
    <property type="component" value="Unassembled WGS sequence"/>
</dbReference>
<dbReference type="VEuPathDB" id="TrichDB:TVAG_071890"/>
<evidence type="ECO:0000256" key="2">
    <source>
        <dbReference type="SAM" id="MobiDB-lite"/>
    </source>
</evidence>
<organism evidence="4 5">
    <name type="scientific">Trichomonas vaginalis (strain ATCC PRA-98 / G3)</name>
    <dbReference type="NCBI Taxonomy" id="412133"/>
    <lineage>
        <taxon>Eukaryota</taxon>
        <taxon>Metamonada</taxon>
        <taxon>Parabasalia</taxon>
        <taxon>Trichomonadida</taxon>
        <taxon>Trichomonadidae</taxon>
        <taxon>Trichomonas</taxon>
    </lineage>
</organism>
<dbReference type="EMBL" id="DS113178">
    <property type="protein sequence ID" value="EAY23525.1"/>
    <property type="molecule type" value="Genomic_DNA"/>
</dbReference>
<dbReference type="PROSITE" id="PS50896">
    <property type="entry name" value="LISH"/>
    <property type="match status" value="1"/>
</dbReference>
<feature type="domain" description="Ras-GEF" evidence="3">
    <location>
        <begin position="372"/>
        <end position="595"/>
    </location>
</feature>
<dbReference type="Pfam" id="PF00617">
    <property type="entry name" value="RasGEF"/>
    <property type="match status" value="1"/>
</dbReference>
<keyword evidence="1" id="KW-0344">Guanine-nucleotide releasing factor</keyword>
<dbReference type="OrthoDB" id="546434at2759"/>
<dbReference type="InterPro" id="IPR006594">
    <property type="entry name" value="LisH"/>
</dbReference>
<dbReference type="InParanoid" id="A2D892"/>
<evidence type="ECO:0000259" key="3">
    <source>
        <dbReference type="PROSITE" id="PS50009"/>
    </source>
</evidence>
<dbReference type="STRING" id="5722.A2D892"/>
<dbReference type="InterPro" id="IPR001895">
    <property type="entry name" value="RASGEF_cat_dom"/>
</dbReference>
<evidence type="ECO:0000313" key="4">
    <source>
        <dbReference type="EMBL" id="EAY23525.1"/>
    </source>
</evidence>
<dbReference type="InterPro" id="IPR036964">
    <property type="entry name" value="RASGEF_cat_dom_sf"/>
</dbReference>
<dbReference type="SMR" id="A2D892"/>
<name>A2D892_TRIV3</name>
<dbReference type="InterPro" id="IPR023578">
    <property type="entry name" value="Ras_GEF_dom_sf"/>
</dbReference>
<accession>A2D892</accession>
<feature type="region of interest" description="Disordered" evidence="2">
    <location>
        <begin position="1"/>
        <end position="38"/>
    </location>
</feature>
<sequence>MTTEVSTPPPPAAEPVVEETPPPPPPPEPKHESPISNPLAEEQCQWLPRALEEDPELLALRERSLAWTGGISFANMIHTQLTASPVVFNRYSILQLIYNHFLSVGMENTAEKLQIESGHDFQVLEEPWERTGLRILASLGVLPSENPWDISGEVDCKFINEFLEEDLFSCHYRENQRLIYQEILNPSINIEFGQQDKTFKSITKCTLKRMIVIAVLGDLIDPNLKMKDEDVDLILISIQQITSNEHFLQNLFAMFYLDFSDESASSEISSKVPNIKLRVVNLMQRWINFSGLFIGRKTLKLMLNFAQAILDSTDTSQEINECRPVLKNIVLQIPVLTYGIQNIEEPTKQNPQISAEVVPKLFNPKFNLTIVESVEVAKQITLLLYDIYKLIPAREFAYMIQTRRFSMQVPKITEFLEATHRFERVIIEAIVKHGNRNEALNYILNLANCLDSLANYAALASIMKIITIPELKFSIKQAKLEDQFLNAGKKVSSSNEGVQLYNNTIISRYDNSGPTIPNLSVDILSTAIPPGDNFIDGVAINWKRRYEIAKKLVIYYRFQNSPYGIWPVQQIQRMILNGGTIPDKILMEKLAGFPTSN</sequence>
<evidence type="ECO:0000256" key="1">
    <source>
        <dbReference type="PROSITE-ProRule" id="PRU00168"/>
    </source>
</evidence>
<dbReference type="RefSeq" id="XP_001584511.1">
    <property type="nucleotide sequence ID" value="XM_001584461.1"/>
</dbReference>